<keyword evidence="6" id="KW-1185">Reference proteome</keyword>
<dbReference type="PRINTS" id="PR00081">
    <property type="entry name" value="GDHRDH"/>
</dbReference>
<dbReference type="PANTHER" id="PTHR43391:SF82">
    <property type="entry name" value="OXIDOREDUCTASE SADH-RELATED"/>
    <property type="match status" value="1"/>
</dbReference>
<dbReference type="PANTHER" id="PTHR43391">
    <property type="entry name" value="RETINOL DEHYDROGENASE-RELATED"/>
    <property type="match status" value="1"/>
</dbReference>
<reference evidence="5 6" key="1">
    <citation type="submission" date="2019-10" db="EMBL/GenBank/DDBJ databases">
        <title>Draft Genome Assembly of Rhodococcus zopfii DSM44189.</title>
        <authorList>
            <person name="Sutton J.M."/>
            <person name="Akob D.M."/>
            <person name="Bushman T.J."/>
        </authorList>
    </citation>
    <scope>NUCLEOTIDE SEQUENCE [LARGE SCALE GENOMIC DNA]</scope>
    <source>
        <strain evidence="5 6">DSM 44189</strain>
    </source>
</reference>
<proteinExistence type="inferred from homology"/>
<dbReference type="Proteomes" id="UP001275440">
    <property type="component" value="Unassembled WGS sequence"/>
</dbReference>
<feature type="domain" description="Ketoreductase" evidence="4">
    <location>
        <begin position="4"/>
        <end position="168"/>
    </location>
</feature>
<evidence type="ECO:0000256" key="1">
    <source>
        <dbReference type="ARBA" id="ARBA00006484"/>
    </source>
</evidence>
<name>A0ABU3WK03_9NOCA</name>
<dbReference type="Gene3D" id="3.40.50.720">
    <property type="entry name" value="NAD(P)-binding Rossmann-like Domain"/>
    <property type="match status" value="1"/>
</dbReference>
<dbReference type="InterPro" id="IPR036291">
    <property type="entry name" value="NAD(P)-bd_dom_sf"/>
</dbReference>
<evidence type="ECO:0000313" key="6">
    <source>
        <dbReference type="Proteomes" id="UP001275440"/>
    </source>
</evidence>
<evidence type="ECO:0000259" key="4">
    <source>
        <dbReference type="SMART" id="SM00822"/>
    </source>
</evidence>
<sequence>MPVTSVFVTGAAAGIGRATALLFARRGYRVGAFDVDAEGLDILAAEQPGIVTEILDVTDPQQWARALEKFCPDGRLDILVNNAGILASGPFADTPLERHRRIVDVNVTGTVNGCHAAFEYLRRTPGSHVVNLCSASAIYGQPELATYSATKFAVRGLTEALEIEWAEHDIRVLAIWPMFVDTAMTTGMDTGATRSLGIRLTADDVAHALYEATRPGQPRWKVHRPVGWQAKLFAATAQVSPAVLNRLMNRWLTGHR</sequence>
<dbReference type="EMBL" id="WBMO01000001">
    <property type="protein sequence ID" value="MDV2474302.1"/>
    <property type="molecule type" value="Genomic_DNA"/>
</dbReference>
<dbReference type="NCBIfam" id="NF006123">
    <property type="entry name" value="PRK08267.1"/>
    <property type="match status" value="1"/>
</dbReference>
<dbReference type="SMART" id="SM00822">
    <property type="entry name" value="PKS_KR"/>
    <property type="match status" value="1"/>
</dbReference>
<protein>
    <submittedName>
        <fullName evidence="5">SDR family oxidoreductase</fullName>
    </submittedName>
</protein>
<comment type="similarity">
    <text evidence="1 3">Belongs to the short-chain dehydrogenases/reductases (SDR) family.</text>
</comment>
<dbReference type="InterPro" id="IPR057326">
    <property type="entry name" value="KR_dom"/>
</dbReference>
<gene>
    <name evidence="5" type="ORF">F8M49_00775</name>
</gene>
<dbReference type="SUPFAM" id="SSF51735">
    <property type="entry name" value="NAD(P)-binding Rossmann-fold domains"/>
    <property type="match status" value="1"/>
</dbReference>
<keyword evidence="2" id="KW-0560">Oxidoreductase</keyword>
<comment type="caution">
    <text evidence="5">The sequence shown here is derived from an EMBL/GenBank/DDBJ whole genome shotgun (WGS) entry which is preliminary data.</text>
</comment>
<evidence type="ECO:0000256" key="3">
    <source>
        <dbReference type="RuleBase" id="RU000363"/>
    </source>
</evidence>
<dbReference type="InterPro" id="IPR002347">
    <property type="entry name" value="SDR_fam"/>
</dbReference>
<evidence type="ECO:0000313" key="5">
    <source>
        <dbReference type="EMBL" id="MDV2474302.1"/>
    </source>
</evidence>
<dbReference type="PRINTS" id="PR00080">
    <property type="entry name" value="SDRFAMILY"/>
</dbReference>
<accession>A0ABU3WK03</accession>
<organism evidence="5 6">
    <name type="scientific">Rhodococcus zopfii</name>
    <dbReference type="NCBI Taxonomy" id="43772"/>
    <lineage>
        <taxon>Bacteria</taxon>
        <taxon>Bacillati</taxon>
        <taxon>Actinomycetota</taxon>
        <taxon>Actinomycetes</taxon>
        <taxon>Mycobacteriales</taxon>
        <taxon>Nocardiaceae</taxon>
        <taxon>Rhodococcus</taxon>
    </lineage>
</organism>
<dbReference type="Pfam" id="PF00106">
    <property type="entry name" value="adh_short"/>
    <property type="match status" value="1"/>
</dbReference>
<dbReference type="RefSeq" id="WP_072814451.1">
    <property type="nucleotide sequence ID" value="NZ_JAHWLX010000142.1"/>
</dbReference>
<evidence type="ECO:0000256" key="2">
    <source>
        <dbReference type="ARBA" id="ARBA00023002"/>
    </source>
</evidence>